<protein>
    <submittedName>
        <fullName evidence="2">Uncharacterized protein</fullName>
    </submittedName>
</protein>
<evidence type="ECO:0000313" key="2">
    <source>
        <dbReference type="EMBL" id="GBL83827.1"/>
    </source>
</evidence>
<feature type="compositionally biased region" description="Basic and acidic residues" evidence="1">
    <location>
        <begin position="29"/>
        <end position="40"/>
    </location>
</feature>
<evidence type="ECO:0000313" key="3">
    <source>
        <dbReference type="Proteomes" id="UP000499080"/>
    </source>
</evidence>
<reference evidence="2 3" key="1">
    <citation type="journal article" date="2019" name="Sci. Rep.">
        <title>Orb-weaving spider Araneus ventricosus genome elucidates the spidroin gene catalogue.</title>
        <authorList>
            <person name="Kono N."/>
            <person name="Nakamura H."/>
            <person name="Ohtoshi R."/>
            <person name="Moran D.A.P."/>
            <person name="Shinohara A."/>
            <person name="Yoshida Y."/>
            <person name="Fujiwara M."/>
            <person name="Mori M."/>
            <person name="Tomita M."/>
            <person name="Arakawa K."/>
        </authorList>
    </citation>
    <scope>NUCLEOTIDE SEQUENCE [LARGE SCALE GENOMIC DNA]</scope>
</reference>
<feature type="compositionally biased region" description="Polar residues" evidence="1">
    <location>
        <begin position="13"/>
        <end position="23"/>
    </location>
</feature>
<gene>
    <name evidence="2" type="ORF">AVEN_132704_1</name>
</gene>
<accession>A0A4Y2AWB9</accession>
<sequence>MVIPLLSSPWTVRDSNNNSTCPSTGLGDPKSKAQTEKKDPPGFLAERYSSIEQGWARALRLKRGEGKKEINPKIHGDLFSSAIWTLVNRLQGRALLVS</sequence>
<name>A0A4Y2AWB9_ARAVE</name>
<comment type="caution">
    <text evidence="2">The sequence shown here is derived from an EMBL/GenBank/DDBJ whole genome shotgun (WGS) entry which is preliminary data.</text>
</comment>
<proteinExistence type="predicted"/>
<evidence type="ECO:0000256" key="1">
    <source>
        <dbReference type="SAM" id="MobiDB-lite"/>
    </source>
</evidence>
<feature type="region of interest" description="Disordered" evidence="1">
    <location>
        <begin position="13"/>
        <end position="42"/>
    </location>
</feature>
<dbReference type="Proteomes" id="UP000499080">
    <property type="component" value="Unassembled WGS sequence"/>
</dbReference>
<dbReference type="AlphaFoldDB" id="A0A4Y2AWB9"/>
<organism evidence="2 3">
    <name type="scientific">Araneus ventricosus</name>
    <name type="common">Orbweaver spider</name>
    <name type="synonym">Epeira ventricosa</name>
    <dbReference type="NCBI Taxonomy" id="182803"/>
    <lineage>
        <taxon>Eukaryota</taxon>
        <taxon>Metazoa</taxon>
        <taxon>Ecdysozoa</taxon>
        <taxon>Arthropoda</taxon>
        <taxon>Chelicerata</taxon>
        <taxon>Arachnida</taxon>
        <taxon>Araneae</taxon>
        <taxon>Araneomorphae</taxon>
        <taxon>Entelegynae</taxon>
        <taxon>Araneoidea</taxon>
        <taxon>Araneidae</taxon>
        <taxon>Araneus</taxon>
    </lineage>
</organism>
<keyword evidence="3" id="KW-1185">Reference proteome</keyword>
<dbReference type="EMBL" id="BGPR01000034">
    <property type="protein sequence ID" value="GBL83827.1"/>
    <property type="molecule type" value="Genomic_DNA"/>
</dbReference>